<comment type="caution">
    <text evidence="2">The sequence shown here is derived from an EMBL/GenBank/DDBJ whole genome shotgun (WGS) entry which is preliminary data.</text>
</comment>
<organism evidence="2 3">
    <name type="scientific">Gigaspora margarita</name>
    <dbReference type="NCBI Taxonomy" id="4874"/>
    <lineage>
        <taxon>Eukaryota</taxon>
        <taxon>Fungi</taxon>
        <taxon>Fungi incertae sedis</taxon>
        <taxon>Mucoromycota</taxon>
        <taxon>Glomeromycotina</taxon>
        <taxon>Glomeromycetes</taxon>
        <taxon>Diversisporales</taxon>
        <taxon>Gigasporaceae</taxon>
        <taxon>Gigaspora</taxon>
    </lineage>
</organism>
<sequence length="176" mass="20025">MEEDLPEDIIENGEGSENVDDNDIIENGKGFKNVDNNNIIKNREGFENVDNNDIIKNGEGSENVDNNNSLCYDCDDFKDTDSNHIIYKKFNYGLDHLEAVENNKENKFPDFENEGITNYCIGEKINNRVEIIQDKASKPTQMFNIFRSTEDSTQTNDKLSTMALSSSSQSLAYLEK</sequence>
<reference evidence="2 3" key="1">
    <citation type="journal article" date="2019" name="Environ. Microbiol.">
        <title>At the nexus of three kingdoms: the genome of the mycorrhizal fungus Gigaspora margarita provides insights into plant, endobacterial and fungal interactions.</title>
        <authorList>
            <person name="Venice F."/>
            <person name="Ghignone S."/>
            <person name="Salvioli di Fossalunga A."/>
            <person name="Amselem J."/>
            <person name="Novero M."/>
            <person name="Xianan X."/>
            <person name="Sedzielewska Toro K."/>
            <person name="Morin E."/>
            <person name="Lipzen A."/>
            <person name="Grigoriev I.V."/>
            <person name="Henrissat B."/>
            <person name="Martin F.M."/>
            <person name="Bonfante P."/>
        </authorList>
    </citation>
    <scope>NUCLEOTIDE SEQUENCE [LARGE SCALE GENOMIC DNA]</scope>
    <source>
        <strain evidence="2 3">BEG34</strain>
    </source>
</reference>
<keyword evidence="3" id="KW-1185">Reference proteome</keyword>
<protein>
    <submittedName>
        <fullName evidence="2">Uncharacterized protein</fullName>
    </submittedName>
</protein>
<name>A0A8H4A119_GIGMA</name>
<gene>
    <name evidence="2" type="ORF">F8M41_013916</name>
</gene>
<proteinExistence type="predicted"/>
<dbReference type="EMBL" id="WTPW01002828">
    <property type="protein sequence ID" value="KAF0363970.1"/>
    <property type="molecule type" value="Genomic_DNA"/>
</dbReference>
<evidence type="ECO:0000256" key="1">
    <source>
        <dbReference type="SAM" id="MobiDB-lite"/>
    </source>
</evidence>
<accession>A0A8H4A119</accession>
<dbReference type="AlphaFoldDB" id="A0A8H4A119"/>
<evidence type="ECO:0000313" key="2">
    <source>
        <dbReference type="EMBL" id="KAF0363970.1"/>
    </source>
</evidence>
<feature type="region of interest" description="Disordered" evidence="1">
    <location>
        <begin position="1"/>
        <end position="21"/>
    </location>
</feature>
<evidence type="ECO:0000313" key="3">
    <source>
        <dbReference type="Proteomes" id="UP000439903"/>
    </source>
</evidence>
<feature type="compositionally biased region" description="Acidic residues" evidence="1">
    <location>
        <begin position="1"/>
        <end position="11"/>
    </location>
</feature>
<dbReference type="Proteomes" id="UP000439903">
    <property type="component" value="Unassembled WGS sequence"/>
</dbReference>